<name>A0ABY3C535_9GAMM</name>
<dbReference type="PANTHER" id="PTHR45339">
    <property type="entry name" value="HYBRID SIGNAL TRANSDUCTION HISTIDINE KINASE J"/>
    <property type="match status" value="1"/>
</dbReference>
<evidence type="ECO:0000256" key="2">
    <source>
        <dbReference type="ARBA" id="ARBA00012438"/>
    </source>
</evidence>
<keyword evidence="3 5" id="KW-0597">Phosphoprotein</keyword>
<keyword evidence="6" id="KW-1133">Transmembrane helix</keyword>
<comment type="caution">
    <text evidence="9">The sequence shown here is derived from an EMBL/GenBank/DDBJ whole genome shotgun (WGS) entry which is preliminary data.</text>
</comment>
<dbReference type="InterPro" id="IPR036890">
    <property type="entry name" value="HATPase_C_sf"/>
</dbReference>
<feature type="modified residue" description="4-aspartylphosphate" evidence="5">
    <location>
        <position position="776"/>
    </location>
</feature>
<keyword evidence="10" id="KW-1185">Reference proteome</keyword>
<dbReference type="InterPro" id="IPR003661">
    <property type="entry name" value="HisK_dim/P_dom"/>
</dbReference>
<dbReference type="CDD" id="cd00082">
    <property type="entry name" value="HisKA"/>
    <property type="match status" value="1"/>
</dbReference>
<evidence type="ECO:0000259" key="7">
    <source>
        <dbReference type="PROSITE" id="PS50109"/>
    </source>
</evidence>
<dbReference type="PANTHER" id="PTHR45339:SF1">
    <property type="entry name" value="HYBRID SIGNAL TRANSDUCTION HISTIDINE KINASE J"/>
    <property type="match status" value="1"/>
</dbReference>
<evidence type="ECO:0000256" key="1">
    <source>
        <dbReference type="ARBA" id="ARBA00000085"/>
    </source>
</evidence>
<dbReference type="EC" id="2.7.13.3" evidence="2"/>
<dbReference type="PROSITE" id="PS50109">
    <property type="entry name" value="HIS_KIN"/>
    <property type="match status" value="1"/>
</dbReference>
<organism evidence="9 10">
    <name type="scientific">Candidatus Methylobacter oryzae</name>
    <dbReference type="NCBI Taxonomy" id="2497749"/>
    <lineage>
        <taxon>Bacteria</taxon>
        <taxon>Pseudomonadati</taxon>
        <taxon>Pseudomonadota</taxon>
        <taxon>Gammaproteobacteria</taxon>
        <taxon>Methylococcales</taxon>
        <taxon>Methylococcaceae</taxon>
        <taxon>Methylobacter</taxon>
    </lineage>
</organism>
<keyword evidence="4" id="KW-0902">Two-component regulatory system</keyword>
<evidence type="ECO:0000313" key="10">
    <source>
        <dbReference type="Proteomes" id="UP000733744"/>
    </source>
</evidence>
<dbReference type="Gene3D" id="3.30.450.20">
    <property type="entry name" value="PAS domain"/>
    <property type="match status" value="1"/>
</dbReference>
<evidence type="ECO:0000256" key="6">
    <source>
        <dbReference type="SAM" id="Phobius"/>
    </source>
</evidence>
<dbReference type="SUPFAM" id="SSF52172">
    <property type="entry name" value="CheY-like"/>
    <property type="match status" value="1"/>
</dbReference>
<feature type="transmembrane region" description="Helical" evidence="6">
    <location>
        <begin position="20"/>
        <end position="46"/>
    </location>
</feature>
<feature type="transmembrane region" description="Helical" evidence="6">
    <location>
        <begin position="387"/>
        <end position="407"/>
    </location>
</feature>
<sequence>MFKKRILSIRFPQDVSLHQWVWLAYVRAALIPLLFVELALLGVYMLSHEWSKTERIVAIQALASNELLRLVENHVDAIERQLDGVSQLTELLRQETQDALARPVEKDLELPNRYAMTKDGALYSRVNDGGAAVFFSGFVKINDSIKTKISQTSRLDATLRRIVDVNPLVVQAYFNSHDSLNRIWPYFDVLSQYPEKMDIPSYNFYYEADAEHNPDRKTLWIDAYLDPAGQGWMVSSISPVYKGDFLEGVVGLDITLDAIVKQVLALRLPWQGFAVLISKDGMLLALPERAEKLFNLHELTSHHYDQAIRQETFKPDAFNIHRRPDMRQLSEALTRDQQNNTTLVYFNEPYLLASKTLPSTGWRLAIFAPENEIFKPAKVLAARLTRIGWYILGGLFIFYLLFFGFLYQRAKRLSRDISDPLQGIQNMAIQIGDGNFQPDAPVFKVKEFKSTVNQMLLTADKLQYAEHQLIGAKEQAEQANYAKGAFLANMSHEIRTPLNAITGLAELAKNDNLDNTQKRYLNQIQQSSHSLLAIINDILDLSKIESGKVKLENTRFVIEEMLQGLADHFIRMIEHKRLQLFIHIHKTVPDVVWGDEQRIRQILINLIGNAVKFTEHGEIHVIVDAVKHRSRYGVRFLVRDTGIGISTESIEHLFQVFTQADVSISRKFGGTGLGLAICQQLVNLMGGAINVSSRLGEGSAFEFTVELPGEFTADSSTVKLQSGLRVIVVDGSRASCEVLQYYLQEWHCHVCLAYSVNQAIDIIKQDSTPFDLMLLDAELLQEDFGGRTDLHAIPNIILLTDSYYRKPLQLPMDLNANTTVLLNKPVLRTSLLHAIRSSFQACSEQKTIVGTDDQVTSNKLSQDYIQFFRDLDALLLENAYIDSELLNKIDCLAGDGNESRQYKALLDCLMAYDYPKARDMLSDIINSLPGDTA</sequence>
<gene>
    <name evidence="9" type="ORF">EKO24_020240</name>
</gene>
<reference evidence="9 10" key="1">
    <citation type="journal article" date="2019" name="Antonie Van Leeuwenhoek">
        <title>Description of 'Ca. Methylobacter oryzae' KRF1, a novel species from the environmentally important Methylobacter clade 2.</title>
        <authorList>
            <person name="Khatri K."/>
            <person name="Mohite J.A."/>
            <person name="Pandit P.S."/>
            <person name="Bahulikar R."/>
            <person name="Rahalkar M.C."/>
        </authorList>
    </citation>
    <scope>NUCLEOTIDE SEQUENCE [LARGE SCALE GENOMIC DNA]</scope>
    <source>
        <strain evidence="9 10">KRF1</strain>
    </source>
</reference>
<dbReference type="PRINTS" id="PR00344">
    <property type="entry name" value="BCTRLSENSOR"/>
</dbReference>
<protein>
    <recommendedName>
        <fullName evidence="2">histidine kinase</fullName>
        <ecNumber evidence="2">2.7.13.3</ecNumber>
    </recommendedName>
</protein>
<dbReference type="Gene3D" id="1.10.287.130">
    <property type="match status" value="1"/>
</dbReference>
<evidence type="ECO:0000259" key="8">
    <source>
        <dbReference type="PROSITE" id="PS50110"/>
    </source>
</evidence>
<dbReference type="SUPFAM" id="SSF55874">
    <property type="entry name" value="ATPase domain of HSP90 chaperone/DNA topoisomerase II/histidine kinase"/>
    <property type="match status" value="1"/>
</dbReference>
<evidence type="ECO:0000256" key="4">
    <source>
        <dbReference type="ARBA" id="ARBA00023012"/>
    </source>
</evidence>
<dbReference type="CDD" id="cd16922">
    <property type="entry name" value="HATPase_EvgS-ArcB-TorS-like"/>
    <property type="match status" value="1"/>
</dbReference>
<dbReference type="InterPro" id="IPR036097">
    <property type="entry name" value="HisK_dim/P_sf"/>
</dbReference>
<keyword evidence="9" id="KW-0418">Kinase</keyword>
<dbReference type="Proteomes" id="UP000733744">
    <property type="component" value="Unassembled WGS sequence"/>
</dbReference>
<dbReference type="Pfam" id="PF02518">
    <property type="entry name" value="HATPase_c"/>
    <property type="match status" value="1"/>
</dbReference>
<dbReference type="InterPro" id="IPR011006">
    <property type="entry name" value="CheY-like_superfamily"/>
</dbReference>
<dbReference type="Gene3D" id="3.40.50.2300">
    <property type="match status" value="1"/>
</dbReference>
<keyword evidence="6" id="KW-0812">Transmembrane</keyword>
<proteinExistence type="predicted"/>
<evidence type="ECO:0000256" key="3">
    <source>
        <dbReference type="ARBA" id="ARBA00022553"/>
    </source>
</evidence>
<dbReference type="GO" id="GO:0016301">
    <property type="term" value="F:kinase activity"/>
    <property type="evidence" value="ECO:0007669"/>
    <property type="project" value="UniProtKB-KW"/>
</dbReference>
<dbReference type="SMART" id="SM00388">
    <property type="entry name" value="HisKA"/>
    <property type="match status" value="1"/>
</dbReference>
<dbReference type="SUPFAM" id="SSF47384">
    <property type="entry name" value="Homodimeric domain of signal transducing histidine kinase"/>
    <property type="match status" value="1"/>
</dbReference>
<evidence type="ECO:0000313" key="9">
    <source>
        <dbReference type="EMBL" id="TRW89954.1"/>
    </source>
</evidence>
<dbReference type="SMART" id="SM00387">
    <property type="entry name" value="HATPase_c"/>
    <property type="match status" value="1"/>
</dbReference>
<dbReference type="InterPro" id="IPR005467">
    <property type="entry name" value="His_kinase_dom"/>
</dbReference>
<feature type="domain" description="Histidine kinase" evidence="7">
    <location>
        <begin position="489"/>
        <end position="709"/>
    </location>
</feature>
<keyword evidence="6" id="KW-0472">Membrane</keyword>
<keyword evidence="9" id="KW-0808">Transferase</keyword>
<dbReference type="EMBL" id="RYFG02000120">
    <property type="protein sequence ID" value="TRW89954.1"/>
    <property type="molecule type" value="Genomic_DNA"/>
</dbReference>
<dbReference type="Gene3D" id="3.30.565.10">
    <property type="entry name" value="Histidine kinase-like ATPase, C-terminal domain"/>
    <property type="match status" value="1"/>
</dbReference>
<evidence type="ECO:0000256" key="5">
    <source>
        <dbReference type="PROSITE-ProRule" id="PRU00169"/>
    </source>
</evidence>
<dbReference type="InterPro" id="IPR004358">
    <property type="entry name" value="Sig_transdc_His_kin-like_C"/>
</dbReference>
<feature type="domain" description="Response regulatory" evidence="8">
    <location>
        <begin position="725"/>
        <end position="839"/>
    </location>
</feature>
<dbReference type="PROSITE" id="PS50110">
    <property type="entry name" value="RESPONSE_REGULATORY"/>
    <property type="match status" value="1"/>
</dbReference>
<dbReference type="InterPro" id="IPR001789">
    <property type="entry name" value="Sig_transdc_resp-reg_receiver"/>
</dbReference>
<dbReference type="InterPro" id="IPR003594">
    <property type="entry name" value="HATPase_dom"/>
</dbReference>
<dbReference type="Pfam" id="PF00512">
    <property type="entry name" value="HisKA"/>
    <property type="match status" value="1"/>
</dbReference>
<comment type="catalytic activity">
    <reaction evidence="1">
        <text>ATP + protein L-histidine = ADP + protein N-phospho-L-histidine.</text>
        <dbReference type="EC" id="2.7.13.3"/>
    </reaction>
</comment>
<accession>A0ABY3C535</accession>